<dbReference type="EMBL" id="FMUR01000007">
    <property type="protein sequence ID" value="SCY07769.1"/>
    <property type="molecule type" value="Genomic_DNA"/>
</dbReference>
<organism evidence="1 2">
    <name type="scientific">Butyrivibrio hungatei</name>
    <dbReference type="NCBI Taxonomy" id="185008"/>
    <lineage>
        <taxon>Bacteria</taxon>
        <taxon>Bacillati</taxon>
        <taxon>Bacillota</taxon>
        <taxon>Clostridia</taxon>
        <taxon>Lachnospirales</taxon>
        <taxon>Lachnospiraceae</taxon>
        <taxon>Butyrivibrio</taxon>
    </lineage>
</organism>
<evidence type="ECO:0000313" key="1">
    <source>
        <dbReference type="EMBL" id="SCY07769.1"/>
    </source>
</evidence>
<dbReference type="AlphaFoldDB" id="A0A1G5CYV4"/>
<protein>
    <submittedName>
        <fullName evidence="1">Uncharacterized protein</fullName>
    </submittedName>
</protein>
<dbReference type="Proteomes" id="UP000183047">
    <property type="component" value="Unassembled WGS sequence"/>
</dbReference>
<proteinExistence type="predicted"/>
<reference evidence="2" key="1">
    <citation type="submission" date="2016-10" db="EMBL/GenBank/DDBJ databases">
        <authorList>
            <person name="Varghese N."/>
            <person name="Submissions S."/>
        </authorList>
    </citation>
    <scope>NUCLEOTIDE SEQUENCE [LARGE SCALE GENOMIC DNA]</scope>
    <source>
        <strain evidence="2">XBD2006</strain>
    </source>
</reference>
<evidence type="ECO:0000313" key="2">
    <source>
        <dbReference type="Proteomes" id="UP000183047"/>
    </source>
</evidence>
<accession>A0A1G5CYV4</accession>
<sequence length="140" mass="16578">MMKSFIGSDSKWHFLYTVEYKDEPYYDSDKSYVVLIQFTEDDIGFSEDAVYTLAKDNYDTSDIDYENGYPDYRYDKFPRGESDDVFKKYLDEFKDNDWPTLPLSDADKIISDREKSEGLTAEIKKGKTADWKKLDYELTH</sequence>
<keyword evidence="2" id="KW-1185">Reference proteome</keyword>
<name>A0A1G5CYV4_9FIRM</name>
<dbReference type="OrthoDB" id="2002940at2"/>
<gene>
    <name evidence="1" type="ORF">SAMN02910451_01304</name>
</gene>
<dbReference type="RefSeq" id="WP_074461966.1">
    <property type="nucleotide sequence ID" value="NZ_FMUR01000007.1"/>
</dbReference>